<dbReference type="AlphaFoldDB" id="F9W6A1"/>
<evidence type="ECO:0000313" key="2">
    <source>
        <dbReference type="EMBL" id="CCD12706.1"/>
    </source>
</evidence>
<feature type="region of interest" description="Disordered" evidence="1">
    <location>
        <begin position="586"/>
        <end position="631"/>
    </location>
</feature>
<evidence type="ECO:0000313" key="3">
    <source>
        <dbReference type="Proteomes" id="UP000000702"/>
    </source>
</evidence>
<comment type="caution">
    <text evidence="2">The sequence shown here is derived from an EMBL/GenBank/DDBJ whole genome shotgun (WGS) entry which is preliminary data.</text>
</comment>
<feature type="region of interest" description="Disordered" evidence="1">
    <location>
        <begin position="761"/>
        <end position="783"/>
    </location>
</feature>
<evidence type="ECO:0000256" key="1">
    <source>
        <dbReference type="SAM" id="MobiDB-lite"/>
    </source>
</evidence>
<organism evidence="2 3">
    <name type="scientific">Trypanosoma congolense (strain IL3000)</name>
    <dbReference type="NCBI Taxonomy" id="1068625"/>
    <lineage>
        <taxon>Eukaryota</taxon>
        <taxon>Discoba</taxon>
        <taxon>Euglenozoa</taxon>
        <taxon>Kinetoplastea</taxon>
        <taxon>Metakinetoplastina</taxon>
        <taxon>Trypanosomatida</taxon>
        <taxon>Trypanosomatidae</taxon>
        <taxon>Trypanosoma</taxon>
        <taxon>Nannomonas</taxon>
    </lineage>
</organism>
<dbReference type="PANTHER" id="PTHR35614">
    <property type="match status" value="1"/>
</dbReference>
<feature type="compositionally biased region" description="Acidic residues" evidence="1">
    <location>
        <begin position="763"/>
        <end position="772"/>
    </location>
</feature>
<proteinExistence type="predicted"/>
<dbReference type="Proteomes" id="UP000000702">
    <property type="component" value="Unassembled WGS sequence"/>
</dbReference>
<protein>
    <submittedName>
        <fullName evidence="2">WGS project CAEQ00000000 data, annotated contig 1440</fullName>
    </submittedName>
</protein>
<accession>F9W6A1</accession>
<dbReference type="OMA" id="RETECCM"/>
<feature type="compositionally biased region" description="Polar residues" evidence="1">
    <location>
        <begin position="606"/>
        <end position="631"/>
    </location>
</feature>
<keyword evidence="3" id="KW-1185">Reference proteome</keyword>
<reference evidence="2 3" key="2">
    <citation type="journal article" date="2012" name="Proc. Natl. Acad. Sci. U.S.A.">
        <title>Antigenic diversity is generated by distinct evolutionary mechanisms in African trypanosome species.</title>
        <authorList>
            <person name="Jackson A.P."/>
            <person name="Berry A."/>
            <person name="Aslett M."/>
            <person name="Allison H.C."/>
            <person name="Burton P."/>
            <person name="Vavrova-Anderson J."/>
            <person name="Brown R."/>
            <person name="Browne H."/>
            <person name="Corton N."/>
            <person name="Hauser H."/>
            <person name="Gamble J."/>
            <person name="Gilderthorp R."/>
            <person name="Marcello L."/>
            <person name="McQuillan J."/>
            <person name="Otto T.D."/>
            <person name="Quail M.A."/>
            <person name="Sanders M.J."/>
            <person name="van Tonder A."/>
            <person name="Ginger M.L."/>
            <person name="Field M.C."/>
            <person name="Barry J.D."/>
            <person name="Hertz-Fowler C."/>
            <person name="Berriman M."/>
        </authorList>
    </citation>
    <scope>NUCLEOTIDE SEQUENCE [LARGE SCALE GENOMIC DNA]</scope>
    <source>
        <strain evidence="2 3">IL3000</strain>
    </source>
</reference>
<gene>
    <name evidence="2" type="ORF">TCIL3000_0_35630</name>
</gene>
<dbReference type="PANTHER" id="PTHR35614:SF7">
    <property type="match status" value="1"/>
</dbReference>
<sequence length="783" mass="87949">MGALPSRETQRRGLYSHRHGRNRKSEVILVPLTSEFFPSEDCPLFQCLYQARYHRTAKYYYRAVRSANTDRDTDFYCQTTAHAHSVDSSGPDGFVDDGLLETRFTDSISGLYYRLVEEAEYCMCETDEELRKRYKEQIRDQKRRHHPHNHMNTMEGLHGDHFSSGRVAYVNGYEDAAAYMNGKDRHTRRNEFGTHVTSPAAYYLRPVPCAIVSRTEPQKSSTEFVADFLGSKVKVLGMFGLLPSTIPITMGDMRVDQHMLKTTMFVDKDVGDQILGNVVTLGAYMYVRQCMEAGIRGPFIPMIPMMLRTPISNVPMLQFLREMRWRLRGLLDAGQPRRGGVAVRHQRLSSTTGSGSLSSFTSGEIAHDVLDTPFCREADVRYLFEEDVANAESDQQLFMDSTEVASLRFPSVQAADPSTHIPILLVSGVNVQTTSFMHSSLTNMSHVRVPPWAVEGGADGAAGTMPTHQREASRMASLQVVRRSRLRVWVESGHLCVWASAAYARRGCLMLAQQLTDMVSTNPAPPMRAWNYRGLLRGGIAMPAPALVNDVFIVAHDMPSVGLFQGDILRCSTPVEISEMQQFIAGKPPHSPLSASDVAFPHRGGSLNSTSVQTEPQSPHRQGTAPVNYTSNHPSNVLLQDPGEAPPNAFWVRVSDAEVAPLGSSERRQQQHHQDLVSHRVINVEEVLLSWIKTIFIRTRDVNEDDEHWVRDPTTGAPHRVDRYVIRRVEHDGMRYFIGVAPRFVGQQRRLEKVLGEIRAQNSEDDAGEDEQERVGMVPMLNG</sequence>
<dbReference type="VEuPathDB" id="TriTrypDB:TcIL3000_0_35630"/>
<reference evidence="3" key="1">
    <citation type="submission" date="2011-07" db="EMBL/GenBank/DDBJ databases">
        <title>Divergent evolution of antigenic variation in African trypanosomes.</title>
        <authorList>
            <person name="Jackson A.P."/>
            <person name="Berry A."/>
            <person name="Allison H.C."/>
            <person name="Burton P."/>
            <person name="Anderson J."/>
            <person name="Aslett M."/>
            <person name="Brown R."/>
            <person name="Corton N."/>
            <person name="Harris D."/>
            <person name="Hauser H."/>
            <person name="Gamble J."/>
            <person name="Gilderthorp R."/>
            <person name="McQuillan J."/>
            <person name="Quail M.A."/>
            <person name="Sanders M."/>
            <person name="Van Tonder A."/>
            <person name="Ginger M.L."/>
            <person name="Donelson J.E."/>
            <person name="Field M.C."/>
            <person name="Barry J.D."/>
            <person name="Berriman M."/>
            <person name="Hertz-Fowler C."/>
        </authorList>
    </citation>
    <scope>NUCLEOTIDE SEQUENCE [LARGE SCALE GENOMIC DNA]</scope>
    <source>
        <strain evidence="3">IL3000</strain>
    </source>
</reference>
<dbReference type="EMBL" id="CAEQ01000841">
    <property type="protein sequence ID" value="CCD12706.1"/>
    <property type="molecule type" value="Genomic_DNA"/>
</dbReference>
<name>F9W6A1_TRYCI</name>